<proteinExistence type="predicted"/>
<reference evidence="3 4" key="1">
    <citation type="journal article" date="2014" name="Am. J. Bot.">
        <title>Genome assembly and annotation for red clover (Trifolium pratense; Fabaceae).</title>
        <authorList>
            <person name="Istvanek J."/>
            <person name="Jaros M."/>
            <person name="Krenek A."/>
            <person name="Repkova J."/>
        </authorList>
    </citation>
    <scope>NUCLEOTIDE SEQUENCE [LARGE SCALE GENOMIC DNA]</scope>
    <source>
        <strain evidence="4">cv. Tatra</strain>
        <tissue evidence="3">Young leaves</tissue>
    </source>
</reference>
<dbReference type="InterPro" id="IPR025312">
    <property type="entry name" value="DUF4216"/>
</dbReference>
<dbReference type="AlphaFoldDB" id="A0A2K3PNQ2"/>
<dbReference type="Proteomes" id="UP000236291">
    <property type="component" value="Unassembled WGS sequence"/>
</dbReference>
<dbReference type="PANTHER" id="PTHR48258">
    <property type="entry name" value="DUF4218 DOMAIN-CONTAINING PROTEIN-RELATED"/>
    <property type="match status" value="1"/>
</dbReference>
<gene>
    <name evidence="3" type="ORF">L195_g013637</name>
</gene>
<dbReference type="PANTHER" id="PTHR48258:SF4">
    <property type="entry name" value="DUF4216 DOMAIN-CONTAINING PROTEIN"/>
    <property type="match status" value="1"/>
</dbReference>
<evidence type="ECO:0000313" key="4">
    <source>
        <dbReference type="Proteomes" id="UP000236291"/>
    </source>
</evidence>
<evidence type="ECO:0000259" key="2">
    <source>
        <dbReference type="Pfam" id="PF13952"/>
    </source>
</evidence>
<sequence length="275" mass="31840">MVDPNIIDEHVDKCIEENFAIWLKDYVDNPSNKVLDQNIHALAWGPLRVVKTWPIYFVNGFKFHTKEHSIGKSTMNCGVCVKGTGYGEYENDFYGQLEEIIQIEYPGLPLKMVMLFKCEWFDPTIGRGKKVDETHGIIQIRHNRHYGKYDPFIIAQKAIQVYFAPHPIRTRSNADWWFVIKTKARGVIEDSNSAYQEDFIDQNCDLISAELDSTIILQDIDETFEEVDVLDDADCELINEDGDCELINEDGEIDNDEEEGEEIDDVLDEDEEFRD</sequence>
<dbReference type="EMBL" id="ASHM01008910">
    <property type="protein sequence ID" value="PNY16907.1"/>
    <property type="molecule type" value="Genomic_DNA"/>
</dbReference>
<evidence type="ECO:0000313" key="3">
    <source>
        <dbReference type="EMBL" id="PNY16907.1"/>
    </source>
</evidence>
<protein>
    <submittedName>
        <fullName evidence="3">TdcA1-ORF1-ORF2 protein</fullName>
    </submittedName>
</protein>
<reference evidence="3 4" key="2">
    <citation type="journal article" date="2017" name="Front. Plant Sci.">
        <title>Gene Classification and Mining of Molecular Markers Useful in Red Clover (Trifolium pratense) Breeding.</title>
        <authorList>
            <person name="Istvanek J."/>
            <person name="Dluhosova J."/>
            <person name="Dluhos P."/>
            <person name="Patkova L."/>
            <person name="Nedelnik J."/>
            <person name="Repkova J."/>
        </authorList>
    </citation>
    <scope>NUCLEOTIDE SEQUENCE [LARGE SCALE GENOMIC DNA]</scope>
    <source>
        <strain evidence="4">cv. Tatra</strain>
        <tissue evidence="3">Young leaves</tissue>
    </source>
</reference>
<evidence type="ECO:0000256" key="1">
    <source>
        <dbReference type="SAM" id="MobiDB-lite"/>
    </source>
</evidence>
<comment type="caution">
    <text evidence="3">The sequence shown here is derived from an EMBL/GenBank/DDBJ whole genome shotgun (WGS) entry which is preliminary data.</text>
</comment>
<feature type="domain" description="DUF4216" evidence="2">
    <location>
        <begin position="101"/>
        <end position="179"/>
    </location>
</feature>
<feature type="region of interest" description="Disordered" evidence="1">
    <location>
        <begin position="247"/>
        <end position="275"/>
    </location>
</feature>
<dbReference type="STRING" id="57577.A0A2K3PNQ2"/>
<organism evidence="3 4">
    <name type="scientific">Trifolium pratense</name>
    <name type="common">Red clover</name>
    <dbReference type="NCBI Taxonomy" id="57577"/>
    <lineage>
        <taxon>Eukaryota</taxon>
        <taxon>Viridiplantae</taxon>
        <taxon>Streptophyta</taxon>
        <taxon>Embryophyta</taxon>
        <taxon>Tracheophyta</taxon>
        <taxon>Spermatophyta</taxon>
        <taxon>Magnoliopsida</taxon>
        <taxon>eudicotyledons</taxon>
        <taxon>Gunneridae</taxon>
        <taxon>Pentapetalae</taxon>
        <taxon>rosids</taxon>
        <taxon>fabids</taxon>
        <taxon>Fabales</taxon>
        <taxon>Fabaceae</taxon>
        <taxon>Papilionoideae</taxon>
        <taxon>50 kb inversion clade</taxon>
        <taxon>NPAAA clade</taxon>
        <taxon>Hologalegina</taxon>
        <taxon>IRL clade</taxon>
        <taxon>Trifolieae</taxon>
        <taxon>Trifolium</taxon>
    </lineage>
</organism>
<dbReference type="Pfam" id="PF13952">
    <property type="entry name" value="DUF4216"/>
    <property type="match status" value="1"/>
</dbReference>
<accession>A0A2K3PNQ2</accession>
<dbReference type="Gramene" id="Tp57577_TGAC_v2_mRNA40084">
    <property type="protein sequence ID" value="Tp57577_TGAC_v2_mRNA40084"/>
    <property type="gene ID" value="Tp57577_TGAC_v2_gene38773"/>
</dbReference>
<name>A0A2K3PNQ2_TRIPR</name>